<keyword evidence="2" id="KW-0560">Oxidoreductase</keyword>
<dbReference type="InterPro" id="IPR002347">
    <property type="entry name" value="SDR_fam"/>
</dbReference>
<dbReference type="CDD" id="cd05233">
    <property type="entry name" value="SDR_c"/>
    <property type="match status" value="1"/>
</dbReference>
<proteinExistence type="inferred from homology"/>
<dbReference type="InterPro" id="IPR020904">
    <property type="entry name" value="Sc_DH/Rdtase_CS"/>
</dbReference>
<reference evidence="2 3" key="1">
    <citation type="submission" date="2021-05" db="EMBL/GenBank/DDBJ databases">
        <title>Culturable bacteria isolated from Daya Bay.</title>
        <authorList>
            <person name="Zheng W."/>
            <person name="Yu S."/>
            <person name="Huang Y."/>
        </authorList>
    </citation>
    <scope>NUCLEOTIDE SEQUENCE [LARGE SCALE GENOMIC DNA]</scope>
    <source>
        <strain evidence="2 3">DP4N28-5</strain>
    </source>
</reference>
<organism evidence="2 3">
    <name type="scientific">Maritimibacter dapengensis</name>
    <dbReference type="NCBI Taxonomy" id="2836868"/>
    <lineage>
        <taxon>Bacteria</taxon>
        <taxon>Pseudomonadati</taxon>
        <taxon>Pseudomonadota</taxon>
        <taxon>Alphaproteobacteria</taxon>
        <taxon>Rhodobacterales</taxon>
        <taxon>Roseobacteraceae</taxon>
        <taxon>Maritimibacter</taxon>
    </lineage>
</organism>
<dbReference type="GO" id="GO:0047936">
    <property type="term" value="F:glucose 1-dehydrogenase [NAD(P)+] activity"/>
    <property type="evidence" value="ECO:0007669"/>
    <property type="project" value="UniProtKB-EC"/>
</dbReference>
<protein>
    <submittedName>
        <fullName evidence="2">Glucose 1-dehydrogenase</fullName>
        <ecNumber evidence="2">1.1.1.47</ecNumber>
    </submittedName>
</protein>
<dbReference type="EC" id="1.1.1.47" evidence="2"/>
<sequence length="254" mass="26194">MTPMEIFDLSGKRALVTGGATGIGREIARTFTDAGAEVVIAGNVESDLAETASEIGCHAIPALLGTHEAADELFRATIDEMGGVDILVSNAGVEGGTTGVVGLDEAEYMRTFDVNLHAATWLSSAVIPEMSRSGGGSIILMSSLSALRGNKAIATYSMTKAALAQLARNIAVAHGPENIRANAIAPGLIKTPFSEGLIADEAFMKRRLQATPLRRFGEVSEIAATALWLASPGGAFVTGQTIVVDGGTLVHDGS</sequence>
<dbReference type="Pfam" id="PF13561">
    <property type="entry name" value="adh_short_C2"/>
    <property type="match status" value="1"/>
</dbReference>
<evidence type="ECO:0000256" key="1">
    <source>
        <dbReference type="ARBA" id="ARBA00006484"/>
    </source>
</evidence>
<keyword evidence="3" id="KW-1185">Reference proteome</keyword>
<dbReference type="PROSITE" id="PS00061">
    <property type="entry name" value="ADH_SHORT"/>
    <property type="match status" value="1"/>
</dbReference>
<dbReference type="PANTHER" id="PTHR43943">
    <property type="entry name" value="DEHYDROGENASE/REDUCTASE (SDR FAMILY) MEMBER 4"/>
    <property type="match status" value="1"/>
</dbReference>
<dbReference type="RefSeq" id="WP_218393820.1">
    <property type="nucleotide sequence ID" value="NZ_JAHUZE010000004.1"/>
</dbReference>
<comment type="caution">
    <text evidence="2">The sequence shown here is derived from an EMBL/GenBank/DDBJ whole genome shotgun (WGS) entry which is preliminary data.</text>
</comment>
<dbReference type="NCBIfam" id="NF005559">
    <property type="entry name" value="PRK07231.1"/>
    <property type="match status" value="1"/>
</dbReference>
<gene>
    <name evidence="2" type="ORF">KJP28_16985</name>
</gene>
<name>A0ABS6T5S1_9RHOB</name>
<evidence type="ECO:0000313" key="3">
    <source>
        <dbReference type="Proteomes" id="UP000756530"/>
    </source>
</evidence>
<comment type="similarity">
    <text evidence="1">Belongs to the short-chain dehydrogenases/reductases (SDR) family.</text>
</comment>
<dbReference type="EMBL" id="JAHUZE010000004">
    <property type="protein sequence ID" value="MBV7380623.1"/>
    <property type="molecule type" value="Genomic_DNA"/>
</dbReference>
<dbReference type="PANTHER" id="PTHR43943:SF2">
    <property type="entry name" value="DEHYDROGENASE_REDUCTASE 4"/>
    <property type="match status" value="1"/>
</dbReference>
<dbReference type="Proteomes" id="UP000756530">
    <property type="component" value="Unassembled WGS sequence"/>
</dbReference>
<evidence type="ECO:0000313" key="2">
    <source>
        <dbReference type="EMBL" id="MBV7380623.1"/>
    </source>
</evidence>
<accession>A0ABS6T5S1</accession>